<keyword evidence="3" id="KW-1185">Reference proteome</keyword>
<dbReference type="InterPro" id="IPR021836">
    <property type="entry name" value="DUF3429"/>
</dbReference>
<feature type="transmembrane region" description="Helical" evidence="1">
    <location>
        <begin position="125"/>
        <end position="147"/>
    </location>
</feature>
<dbReference type="Proteomes" id="UP000295830">
    <property type="component" value="Unassembled WGS sequence"/>
</dbReference>
<dbReference type="PANTHER" id="PTHR15887">
    <property type="entry name" value="TRANSMEMBRANE PROTEIN 69"/>
    <property type="match status" value="1"/>
</dbReference>
<feature type="transmembrane region" description="Helical" evidence="1">
    <location>
        <begin position="70"/>
        <end position="91"/>
    </location>
</feature>
<evidence type="ECO:0000256" key="1">
    <source>
        <dbReference type="SAM" id="Phobius"/>
    </source>
</evidence>
<dbReference type="AlphaFoldDB" id="A0A4R7K2L2"/>
<organism evidence="2 3">
    <name type="scientific">Halospina denitrificans</name>
    <dbReference type="NCBI Taxonomy" id="332522"/>
    <lineage>
        <taxon>Bacteria</taxon>
        <taxon>Pseudomonadati</taxon>
        <taxon>Pseudomonadota</taxon>
        <taxon>Gammaproteobacteria</taxon>
        <taxon>Halospina</taxon>
    </lineage>
</organism>
<dbReference type="EMBL" id="SOAX01000001">
    <property type="protein sequence ID" value="TDT44163.1"/>
    <property type="molecule type" value="Genomic_DNA"/>
</dbReference>
<evidence type="ECO:0000313" key="2">
    <source>
        <dbReference type="EMBL" id="TDT44163.1"/>
    </source>
</evidence>
<gene>
    <name evidence="2" type="ORF">DES49_0263</name>
</gene>
<protein>
    <submittedName>
        <fullName evidence="2">Uncharacterized protein DUF3429</fullName>
    </submittedName>
</protein>
<sequence>MLAIRPLAITFGVAGLVPFIAALLVMVLSETMSLMAAQIFYLYSAGIIAFLSGVYWPVSMQIETRTYPMSPITAMALSQVFFISAGLALLLPWNYQALIFPVLFVLMCTTDWVAMGGYWPRWYLTLRLGLTTVVVACQVAAGVWLFMVH</sequence>
<keyword evidence="1" id="KW-0812">Transmembrane</keyword>
<feature type="transmembrane region" description="Helical" evidence="1">
    <location>
        <begin position="98"/>
        <end position="119"/>
    </location>
</feature>
<keyword evidence="1" id="KW-1133">Transmembrane helix</keyword>
<evidence type="ECO:0000313" key="3">
    <source>
        <dbReference type="Proteomes" id="UP000295830"/>
    </source>
</evidence>
<accession>A0A4R7K2L2</accession>
<feature type="transmembrane region" description="Helical" evidence="1">
    <location>
        <begin position="6"/>
        <end position="28"/>
    </location>
</feature>
<dbReference type="OrthoDB" id="8591832at2"/>
<reference evidence="2 3" key="1">
    <citation type="submission" date="2019-03" db="EMBL/GenBank/DDBJ databases">
        <title>Genomic Encyclopedia of Type Strains, Phase IV (KMG-IV): sequencing the most valuable type-strain genomes for metagenomic binning, comparative biology and taxonomic classification.</title>
        <authorList>
            <person name="Goeker M."/>
        </authorList>
    </citation>
    <scope>NUCLEOTIDE SEQUENCE [LARGE SCALE GENOMIC DNA]</scope>
    <source>
        <strain evidence="2 3">DSM 15505</strain>
    </source>
</reference>
<keyword evidence="1" id="KW-0472">Membrane</keyword>
<dbReference type="PANTHER" id="PTHR15887:SF1">
    <property type="entry name" value="TRANSMEMBRANE PROTEIN 69"/>
    <property type="match status" value="1"/>
</dbReference>
<comment type="caution">
    <text evidence="2">The sequence shown here is derived from an EMBL/GenBank/DDBJ whole genome shotgun (WGS) entry which is preliminary data.</text>
</comment>
<proteinExistence type="predicted"/>
<dbReference type="RefSeq" id="WP_133734576.1">
    <property type="nucleotide sequence ID" value="NZ_SOAX01000001.1"/>
</dbReference>
<dbReference type="Pfam" id="PF11911">
    <property type="entry name" value="DUF3429"/>
    <property type="match status" value="1"/>
</dbReference>
<name>A0A4R7K2L2_9GAMM</name>
<feature type="transmembrane region" description="Helical" evidence="1">
    <location>
        <begin position="40"/>
        <end position="58"/>
    </location>
</feature>